<gene>
    <name evidence="1" type="ORF">J2S42_001552</name>
</gene>
<evidence type="ECO:0000313" key="2">
    <source>
        <dbReference type="Proteomes" id="UP001240236"/>
    </source>
</evidence>
<comment type="caution">
    <text evidence="1">The sequence shown here is derived from an EMBL/GenBank/DDBJ whole genome shotgun (WGS) entry which is preliminary data.</text>
</comment>
<dbReference type="Proteomes" id="UP001240236">
    <property type="component" value="Unassembled WGS sequence"/>
</dbReference>
<evidence type="ECO:0000313" key="1">
    <source>
        <dbReference type="EMBL" id="MDQ0364883.1"/>
    </source>
</evidence>
<protein>
    <submittedName>
        <fullName evidence="1">Uncharacterized protein</fullName>
    </submittedName>
</protein>
<reference evidence="1 2" key="1">
    <citation type="submission" date="2023-07" db="EMBL/GenBank/DDBJ databases">
        <title>Sequencing the genomes of 1000 actinobacteria strains.</title>
        <authorList>
            <person name="Klenk H.-P."/>
        </authorList>
    </citation>
    <scope>NUCLEOTIDE SEQUENCE [LARGE SCALE GENOMIC DNA]</scope>
    <source>
        <strain evidence="1 2">DSM 44709</strain>
    </source>
</reference>
<organism evidence="1 2">
    <name type="scientific">Catenuloplanes indicus</name>
    <dbReference type="NCBI Taxonomy" id="137267"/>
    <lineage>
        <taxon>Bacteria</taxon>
        <taxon>Bacillati</taxon>
        <taxon>Actinomycetota</taxon>
        <taxon>Actinomycetes</taxon>
        <taxon>Micromonosporales</taxon>
        <taxon>Micromonosporaceae</taxon>
        <taxon>Catenuloplanes</taxon>
    </lineage>
</organism>
<dbReference type="EMBL" id="JAUSUZ010000001">
    <property type="protein sequence ID" value="MDQ0364883.1"/>
    <property type="molecule type" value="Genomic_DNA"/>
</dbReference>
<dbReference type="RefSeq" id="WP_307236732.1">
    <property type="nucleotide sequence ID" value="NZ_JAUSUZ010000001.1"/>
</dbReference>
<keyword evidence="2" id="KW-1185">Reference proteome</keyword>
<proteinExistence type="predicted"/>
<name>A0AAE3VVN2_9ACTN</name>
<sequence length="137" mass="14924">MGRPAVQLLRAGELTAGQVLSLVRATAVTAQDRANLTMMESLIEIRDLPDDESLLDADPMTHPRLRPIFTRIGRITEGVNGSYKDCLSADDRVAWVGRLDAWATALTATGDRFQRMRAALIGVATYKASNLLTLGNI</sequence>
<accession>A0AAE3VVN2</accession>
<dbReference type="AlphaFoldDB" id="A0AAE3VVN2"/>